<dbReference type="Proteomes" id="UP000887574">
    <property type="component" value="Unplaced"/>
</dbReference>
<feature type="compositionally biased region" description="Basic residues" evidence="1">
    <location>
        <begin position="53"/>
        <end position="68"/>
    </location>
</feature>
<evidence type="ECO:0000313" key="3">
    <source>
        <dbReference type="WBParaSite" id="jg14446"/>
    </source>
</evidence>
<keyword evidence="2" id="KW-1185">Reference proteome</keyword>
<dbReference type="AlphaFoldDB" id="A0A915D1N1"/>
<name>A0A915D1N1_9BILA</name>
<organism evidence="2 3">
    <name type="scientific">Ditylenchus dipsaci</name>
    <dbReference type="NCBI Taxonomy" id="166011"/>
    <lineage>
        <taxon>Eukaryota</taxon>
        <taxon>Metazoa</taxon>
        <taxon>Ecdysozoa</taxon>
        <taxon>Nematoda</taxon>
        <taxon>Chromadorea</taxon>
        <taxon>Rhabditida</taxon>
        <taxon>Tylenchina</taxon>
        <taxon>Tylenchomorpha</taxon>
        <taxon>Sphaerularioidea</taxon>
        <taxon>Anguinidae</taxon>
        <taxon>Anguininae</taxon>
        <taxon>Ditylenchus</taxon>
    </lineage>
</organism>
<sequence>MKTLSQFVINPHPVVWAHSYCYSSNKLKPTDLFLRPHPPPQPPPPPPPPPQPRHIHSLHPHHHWKPKSIRMSDQ</sequence>
<dbReference type="WBParaSite" id="jg14446">
    <property type="protein sequence ID" value="jg14446"/>
    <property type="gene ID" value="jg14446"/>
</dbReference>
<evidence type="ECO:0000256" key="1">
    <source>
        <dbReference type="SAM" id="MobiDB-lite"/>
    </source>
</evidence>
<reference evidence="3" key="1">
    <citation type="submission" date="2022-11" db="UniProtKB">
        <authorList>
            <consortium name="WormBaseParasite"/>
        </authorList>
    </citation>
    <scope>IDENTIFICATION</scope>
</reference>
<proteinExistence type="predicted"/>
<feature type="compositionally biased region" description="Pro residues" evidence="1">
    <location>
        <begin position="36"/>
        <end position="52"/>
    </location>
</feature>
<feature type="region of interest" description="Disordered" evidence="1">
    <location>
        <begin position="31"/>
        <end position="74"/>
    </location>
</feature>
<protein>
    <submittedName>
        <fullName evidence="3">Uncharacterized protein</fullName>
    </submittedName>
</protein>
<accession>A0A915D1N1</accession>
<evidence type="ECO:0000313" key="2">
    <source>
        <dbReference type="Proteomes" id="UP000887574"/>
    </source>
</evidence>